<dbReference type="InterPro" id="IPR036865">
    <property type="entry name" value="CRAL-TRIO_dom_sf"/>
</dbReference>
<dbReference type="SUPFAM" id="SSF52087">
    <property type="entry name" value="CRAL/TRIO domain"/>
    <property type="match status" value="1"/>
</dbReference>
<protein>
    <recommendedName>
        <fullName evidence="1">CRAL-TRIO domain-containing protein</fullName>
    </recommendedName>
</protein>
<feature type="domain" description="CRAL-TRIO" evidence="1">
    <location>
        <begin position="114"/>
        <end position="288"/>
    </location>
</feature>
<gene>
    <name evidence="2" type="ORF">PGLA2088_LOCUS21274</name>
</gene>
<proteinExistence type="predicted"/>
<dbReference type="EMBL" id="CAJNNW010025754">
    <property type="protein sequence ID" value="CAE8679274.1"/>
    <property type="molecule type" value="Genomic_DNA"/>
</dbReference>
<dbReference type="PROSITE" id="PS50191">
    <property type="entry name" value="CRAL_TRIO"/>
    <property type="match status" value="1"/>
</dbReference>
<dbReference type="Gene3D" id="3.40.525.10">
    <property type="entry name" value="CRAL-TRIO lipid binding domain"/>
    <property type="match status" value="1"/>
</dbReference>
<dbReference type="PANTHER" id="PTHR23324:SF83">
    <property type="entry name" value="SEC14-LIKE PROTEIN 2"/>
    <property type="match status" value="1"/>
</dbReference>
<dbReference type="InterPro" id="IPR036273">
    <property type="entry name" value="CRAL/TRIO_N_dom_sf"/>
</dbReference>
<dbReference type="PANTHER" id="PTHR23324">
    <property type="entry name" value="SEC14 RELATED PROTEIN"/>
    <property type="match status" value="1"/>
</dbReference>
<feature type="non-terminal residue" evidence="2">
    <location>
        <position position="1"/>
    </location>
</feature>
<dbReference type="SUPFAM" id="SSF46938">
    <property type="entry name" value="CRAL/TRIO N-terminal domain"/>
    <property type="match status" value="1"/>
</dbReference>
<sequence length="309" mass="35800">MPPYGVELGLPTAEELVKIGQIRRACSAEIAALKDPAEDVCGDLRIVRFLRSRKGDQKTATDWFREFLTWRVTELAPGGTPEDWRREVVGRDIDDLRQWYLKRGSPFDPINPCIGENSDGMLLMWVGTGYVDPQKWAESHDSKYTVEHDFKTMMQVMEWIFWELTRRSQKTGKMAYMIKMLDLKGEGEDGRQTLFFGDKRFYDFTMKRIMPAGQHFYCDHDAMFIVVNAARLFAICWSMGKYLLTERQRSKFKVLGNMSLKENQKSVQEVWPARLLPAAYGGILPSIERAWPPPGVIEKEKWQAQRGQL</sequence>
<dbReference type="InterPro" id="IPR001251">
    <property type="entry name" value="CRAL-TRIO_dom"/>
</dbReference>
<organism evidence="2 3">
    <name type="scientific">Polarella glacialis</name>
    <name type="common">Dinoflagellate</name>
    <dbReference type="NCBI Taxonomy" id="89957"/>
    <lineage>
        <taxon>Eukaryota</taxon>
        <taxon>Sar</taxon>
        <taxon>Alveolata</taxon>
        <taxon>Dinophyceae</taxon>
        <taxon>Suessiales</taxon>
        <taxon>Suessiaceae</taxon>
        <taxon>Polarella</taxon>
    </lineage>
</organism>
<accession>A0A813JKB2</accession>
<dbReference type="CDD" id="cd00170">
    <property type="entry name" value="SEC14"/>
    <property type="match status" value="1"/>
</dbReference>
<dbReference type="Proteomes" id="UP000626109">
    <property type="component" value="Unassembled WGS sequence"/>
</dbReference>
<dbReference type="InterPro" id="IPR051064">
    <property type="entry name" value="SEC14/CRAL-TRIO_domain"/>
</dbReference>
<name>A0A813JKB2_POLGL</name>
<reference evidence="2" key="1">
    <citation type="submission" date="2021-02" db="EMBL/GenBank/DDBJ databases">
        <authorList>
            <person name="Dougan E. K."/>
            <person name="Rhodes N."/>
            <person name="Thang M."/>
            <person name="Chan C."/>
        </authorList>
    </citation>
    <scope>NUCLEOTIDE SEQUENCE</scope>
</reference>
<comment type="caution">
    <text evidence="2">The sequence shown here is derived from an EMBL/GenBank/DDBJ whole genome shotgun (WGS) entry which is preliminary data.</text>
</comment>
<evidence type="ECO:0000313" key="3">
    <source>
        <dbReference type="Proteomes" id="UP000626109"/>
    </source>
</evidence>
<dbReference type="GO" id="GO:0005737">
    <property type="term" value="C:cytoplasm"/>
    <property type="evidence" value="ECO:0007669"/>
    <property type="project" value="TreeGrafter"/>
</dbReference>
<dbReference type="Pfam" id="PF00650">
    <property type="entry name" value="CRAL_TRIO"/>
    <property type="match status" value="1"/>
</dbReference>
<evidence type="ECO:0000259" key="1">
    <source>
        <dbReference type="PROSITE" id="PS50191"/>
    </source>
</evidence>
<dbReference type="AlphaFoldDB" id="A0A813JKB2"/>
<evidence type="ECO:0000313" key="2">
    <source>
        <dbReference type="EMBL" id="CAE8679274.1"/>
    </source>
</evidence>
<feature type="non-terminal residue" evidence="2">
    <location>
        <position position="309"/>
    </location>
</feature>